<evidence type="ECO:0000256" key="1">
    <source>
        <dbReference type="SAM" id="SignalP"/>
    </source>
</evidence>
<protein>
    <submittedName>
        <fullName evidence="2">Uncharacterized protein</fullName>
    </submittedName>
</protein>
<dbReference type="GO" id="GO:0003825">
    <property type="term" value="F:alpha,alpha-trehalose-phosphate synthase (UDP-forming) activity"/>
    <property type="evidence" value="ECO:0007669"/>
    <property type="project" value="TreeGrafter"/>
</dbReference>
<organism evidence="2 3">
    <name type="scientific">Puccinia coronata f. sp. avenae</name>
    <dbReference type="NCBI Taxonomy" id="200324"/>
    <lineage>
        <taxon>Eukaryota</taxon>
        <taxon>Fungi</taxon>
        <taxon>Dikarya</taxon>
        <taxon>Basidiomycota</taxon>
        <taxon>Pucciniomycotina</taxon>
        <taxon>Pucciniomycetes</taxon>
        <taxon>Pucciniales</taxon>
        <taxon>Pucciniaceae</taxon>
        <taxon>Puccinia</taxon>
    </lineage>
</organism>
<name>A0A2N5TS76_9BASI</name>
<proteinExistence type="predicted"/>
<dbReference type="GO" id="GO:0005829">
    <property type="term" value="C:cytosol"/>
    <property type="evidence" value="ECO:0007669"/>
    <property type="project" value="TreeGrafter"/>
</dbReference>
<keyword evidence="1" id="KW-0732">Signal</keyword>
<dbReference type="Pfam" id="PF02358">
    <property type="entry name" value="Trehalose_PPase"/>
    <property type="match status" value="1"/>
</dbReference>
<keyword evidence="3" id="KW-1185">Reference proteome</keyword>
<dbReference type="InterPro" id="IPR001830">
    <property type="entry name" value="Glyco_trans_20"/>
</dbReference>
<feature type="chain" id="PRO_5014917895" evidence="1">
    <location>
        <begin position="19"/>
        <end position="338"/>
    </location>
</feature>
<evidence type="ECO:0000313" key="2">
    <source>
        <dbReference type="EMBL" id="PLW28332.1"/>
    </source>
</evidence>
<dbReference type="GO" id="GO:0005992">
    <property type="term" value="P:trehalose biosynthetic process"/>
    <property type="evidence" value="ECO:0007669"/>
    <property type="project" value="InterPro"/>
</dbReference>
<dbReference type="InterPro" id="IPR003337">
    <property type="entry name" value="Trehalose_PPase"/>
</dbReference>
<dbReference type="EMBL" id="PGCJ01000448">
    <property type="protein sequence ID" value="PLW28332.1"/>
    <property type="molecule type" value="Genomic_DNA"/>
</dbReference>
<evidence type="ECO:0000313" key="3">
    <source>
        <dbReference type="Proteomes" id="UP000235388"/>
    </source>
</evidence>
<dbReference type="PANTHER" id="PTHR10788">
    <property type="entry name" value="TREHALOSE-6-PHOSPHATE SYNTHASE"/>
    <property type="match status" value="1"/>
</dbReference>
<dbReference type="GO" id="GO:0004805">
    <property type="term" value="F:trehalose-phosphatase activity"/>
    <property type="evidence" value="ECO:0007669"/>
    <property type="project" value="TreeGrafter"/>
</dbReference>
<dbReference type="Proteomes" id="UP000235388">
    <property type="component" value="Unassembled WGS sequence"/>
</dbReference>
<accession>A0A2N5TS76</accession>
<comment type="caution">
    <text evidence="2">The sequence shown here is derived from an EMBL/GenBank/DDBJ whole genome shotgun (WGS) entry which is preliminary data.</text>
</comment>
<dbReference type="AlphaFoldDB" id="A0A2N5TS76"/>
<dbReference type="PANTHER" id="PTHR10788:SF106">
    <property type="entry name" value="BCDNA.GH08860"/>
    <property type="match status" value="1"/>
</dbReference>
<feature type="signal peptide" evidence="1">
    <location>
        <begin position="1"/>
        <end position="18"/>
    </location>
</feature>
<reference evidence="2 3" key="1">
    <citation type="submission" date="2017-11" db="EMBL/GenBank/DDBJ databases">
        <title>De novo assembly and phasing of dikaryotic genomes from two isolates of Puccinia coronata f. sp. avenae, the causal agent of oat crown rust.</title>
        <authorList>
            <person name="Miller M.E."/>
            <person name="Zhang Y."/>
            <person name="Omidvar V."/>
            <person name="Sperschneider J."/>
            <person name="Schwessinger B."/>
            <person name="Raley C."/>
            <person name="Palmer J.M."/>
            <person name="Garnica D."/>
            <person name="Upadhyaya N."/>
            <person name="Rathjen J."/>
            <person name="Taylor J.M."/>
            <person name="Park R.F."/>
            <person name="Dodds P.N."/>
            <person name="Hirsch C.D."/>
            <person name="Kianian S.F."/>
            <person name="Figueroa M."/>
        </authorList>
    </citation>
    <scope>NUCLEOTIDE SEQUENCE [LARGE SCALE GENOMIC DNA]</scope>
    <source>
        <strain evidence="2">12NC29</strain>
    </source>
</reference>
<sequence>MRYLVIVIALLSSKLFQCIELEAVVPATTALQTPEADSSICDMRGLSGIDYMNSKDSREIRDDYAQAKKRLILIGEDDPFNQNDDQQRINAVLSSLAADPRNEIWMVTSRDVKFIVKIYGRIENLNLAGYNGMQFSARNKASVKLPDVGLLEKEASQFIKDWEIPLIATQKREHSVRYLFVDQGLKGQEKAGSVNKKLQHAIDTNPTYKDFGVETFTMFDDHFGVELKPKYSGRKRILAEALLSRDRETPIDFAMSVGINQVDEHVHQAMKSRSHYAILVKKKFLTDSLEDTYASHRLKDPEKLISLLENLAEIKTPNHDTESLGTFLQNMGGIIKVF</sequence>
<dbReference type="STRING" id="200324.A0A2N5TS76"/>
<dbReference type="OrthoDB" id="2499136at2759"/>
<gene>
    <name evidence="2" type="ORF">PCANC_20949</name>
</gene>